<comment type="caution">
    <text evidence="3">The sequence shown here is derived from an EMBL/GenBank/DDBJ whole genome shotgun (WGS) entry which is preliminary data.</text>
</comment>
<evidence type="ECO:0000259" key="2">
    <source>
        <dbReference type="PROSITE" id="PS50943"/>
    </source>
</evidence>
<dbReference type="GO" id="GO:0003677">
    <property type="term" value="F:DNA binding"/>
    <property type="evidence" value="ECO:0007669"/>
    <property type="project" value="InterPro"/>
</dbReference>
<dbReference type="InterPro" id="IPR010982">
    <property type="entry name" value="Lambda_DNA-bd_dom_sf"/>
</dbReference>
<keyword evidence="4" id="KW-1185">Reference proteome</keyword>
<dbReference type="CDD" id="cd00093">
    <property type="entry name" value="HTH_XRE"/>
    <property type="match status" value="1"/>
</dbReference>
<evidence type="ECO:0000313" key="3">
    <source>
        <dbReference type="EMBL" id="MDG4945801.1"/>
    </source>
</evidence>
<dbReference type="AlphaFoldDB" id="A0A9X4MVT6"/>
<dbReference type="SUPFAM" id="SSF47413">
    <property type="entry name" value="lambda repressor-like DNA-binding domains"/>
    <property type="match status" value="1"/>
</dbReference>
<dbReference type="Proteomes" id="UP001152599">
    <property type="component" value="Unassembled WGS sequence"/>
</dbReference>
<feature type="domain" description="HTH cro/C1-type" evidence="2">
    <location>
        <begin position="7"/>
        <end position="62"/>
    </location>
</feature>
<name>A0A9X4MVT6_9FLAO</name>
<accession>A0A9X4MVT6</accession>
<dbReference type="InterPro" id="IPR001387">
    <property type="entry name" value="Cro/C1-type_HTH"/>
</dbReference>
<proteinExistence type="predicted"/>
<dbReference type="RefSeq" id="WP_304420362.1">
    <property type="nucleotide sequence ID" value="NZ_JANCMU010000002.1"/>
</dbReference>
<dbReference type="EMBL" id="JANCMU010000002">
    <property type="protein sequence ID" value="MDG4945801.1"/>
    <property type="molecule type" value="Genomic_DNA"/>
</dbReference>
<dbReference type="Pfam" id="PF01381">
    <property type="entry name" value="HTH_3"/>
    <property type="match status" value="1"/>
</dbReference>
<evidence type="ECO:0000313" key="4">
    <source>
        <dbReference type="Proteomes" id="UP001152599"/>
    </source>
</evidence>
<feature type="region of interest" description="Disordered" evidence="1">
    <location>
        <begin position="88"/>
        <end position="120"/>
    </location>
</feature>
<evidence type="ECO:0000256" key="1">
    <source>
        <dbReference type="SAM" id="MobiDB-lite"/>
    </source>
</evidence>
<dbReference type="PROSITE" id="PS50943">
    <property type="entry name" value="HTH_CROC1"/>
    <property type="match status" value="1"/>
</dbReference>
<organism evidence="3 4">
    <name type="scientific">Profundicola chukchiensis</name>
    <dbReference type="NCBI Taxonomy" id="2961959"/>
    <lineage>
        <taxon>Bacteria</taxon>
        <taxon>Pseudomonadati</taxon>
        <taxon>Bacteroidota</taxon>
        <taxon>Flavobacteriia</taxon>
        <taxon>Flavobacteriales</taxon>
        <taxon>Weeksellaceae</taxon>
        <taxon>Profundicola</taxon>
    </lineage>
</organism>
<reference evidence="3" key="1">
    <citation type="submission" date="2022-07" db="EMBL/GenBank/DDBJ databases">
        <title>Description and genome-wide analysis of Profundicola chukchiensis gen. nov., sp. nov., marine bacteria isolated from bottom sediments of the Chukchi Sea.</title>
        <authorList>
            <person name="Romanenko L."/>
            <person name="Otstavnykh N."/>
            <person name="Kurilenko V."/>
            <person name="Eremeev V."/>
            <person name="Velansky P."/>
            <person name="Mikhailov V."/>
            <person name="Isaeva M."/>
        </authorList>
    </citation>
    <scope>NUCLEOTIDE SEQUENCE</scope>
    <source>
        <strain evidence="3">KMM 9713</strain>
    </source>
</reference>
<dbReference type="Gene3D" id="1.10.260.40">
    <property type="entry name" value="lambda repressor-like DNA-binding domains"/>
    <property type="match status" value="1"/>
</dbReference>
<protein>
    <submittedName>
        <fullName evidence="3">Helix-turn-helix domain-containing protein</fullName>
    </submittedName>
</protein>
<gene>
    <name evidence="3" type="ORF">NMK71_05195</name>
</gene>
<sequence>MDYRNIIEEILEVYNINASEFADRIEVQRSSISHILSGRNKPSLDFLIKVKDEFPELRWDYLLLAKKPMTEIEAAQINRKIEPLFAEEMEEESKPPLHSSAPEVKPVAEKADELDSQSTKKTRSITKIVWFYDDNSFEVFEN</sequence>